<feature type="signal peptide" evidence="1">
    <location>
        <begin position="1"/>
        <end position="25"/>
    </location>
</feature>
<sequence length="101" mass="11137">MACKILPWYVLVRNILQMLIRMVAFQDCPTRPVCKARPVRPGRCSCESGENSLLRLLSPALDAVMPFRCGGRGPVFLPKLSSNEMARGCKGLPAGDQTMDE</sequence>
<dbReference type="EMBL" id="CAJNIZ010009435">
    <property type="protein sequence ID" value="CAE7281447.1"/>
    <property type="molecule type" value="Genomic_DNA"/>
</dbReference>
<keyword evidence="1" id="KW-0732">Signal</keyword>
<keyword evidence="3" id="KW-1185">Reference proteome</keyword>
<organism evidence="2 3">
    <name type="scientific">Symbiodinium pilosum</name>
    <name type="common">Dinoflagellate</name>
    <dbReference type="NCBI Taxonomy" id="2952"/>
    <lineage>
        <taxon>Eukaryota</taxon>
        <taxon>Sar</taxon>
        <taxon>Alveolata</taxon>
        <taxon>Dinophyceae</taxon>
        <taxon>Suessiales</taxon>
        <taxon>Symbiodiniaceae</taxon>
        <taxon>Symbiodinium</taxon>
    </lineage>
</organism>
<reference evidence="2" key="1">
    <citation type="submission" date="2021-02" db="EMBL/GenBank/DDBJ databases">
        <authorList>
            <person name="Dougan E. K."/>
            <person name="Rhodes N."/>
            <person name="Thang M."/>
            <person name="Chan C."/>
        </authorList>
    </citation>
    <scope>NUCLEOTIDE SEQUENCE</scope>
</reference>
<proteinExistence type="predicted"/>
<evidence type="ECO:0008006" key="4">
    <source>
        <dbReference type="Google" id="ProtNLM"/>
    </source>
</evidence>
<feature type="chain" id="PRO_5033022187" description="Secreted protein" evidence="1">
    <location>
        <begin position="26"/>
        <end position="101"/>
    </location>
</feature>
<comment type="caution">
    <text evidence="2">The sequence shown here is derived from an EMBL/GenBank/DDBJ whole genome shotgun (WGS) entry which is preliminary data.</text>
</comment>
<dbReference type="AlphaFoldDB" id="A0A812N9I9"/>
<gene>
    <name evidence="2" type="ORF">SPIL2461_LOCUS6307</name>
</gene>
<name>A0A812N9I9_SYMPI</name>
<accession>A0A812N9I9</accession>
<evidence type="ECO:0000313" key="3">
    <source>
        <dbReference type="Proteomes" id="UP000649617"/>
    </source>
</evidence>
<evidence type="ECO:0000313" key="2">
    <source>
        <dbReference type="EMBL" id="CAE7281447.1"/>
    </source>
</evidence>
<dbReference type="Proteomes" id="UP000649617">
    <property type="component" value="Unassembled WGS sequence"/>
</dbReference>
<protein>
    <recommendedName>
        <fullName evidence="4">Secreted protein</fullName>
    </recommendedName>
</protein>
<evidence type="ECO:0000256" key="1">
    <source>
        <dbReference type="SAM" id="SignalP"/>
    </source>
</evidence>